<keyword evidence="3 8" id="KW-0812">Transmembrane</keyword>
<evidence type="ECO:0000313" key="9">
    <source>
        <dbReference type="EMBL" id="MDT0445928.1"/>
    </source>
</evidence>
<feature type="transmembrane region" description="Helical" evidence="8">
    <location>
        <begin position="451"/>
        <end position="473"/>
    </location>
</feature>
<evidence type="ECO:0000313" key="10">
    <source>
        <dbReference type="Proteomes" id="UP001183615"/>
    </source>
</evidence>
<dbReference type="Proteomes" id="UP001183615">
    <property type="component" value="Unassembled WGS sequence"/>
</dbReference>
<keyword evidence="2" id="KW-1003">Cell membrane</keyword>
<dbReference type="PANTHER" id="PTHR47019:SF1">
    <property type="entry name" value="LIPID II FLIPPASE MURJ"/>
    <property type="match status" value="1"/>
</dbReference>
<keyword evidence="6 8" id="KW-1133">Transmembrane helix</keyword>
<feature type="transmembrane region" description="Helical" evidence="8">
    <location>
        <begin position="176"/>
        <end position="193"/>
    </location>
</feature>
<comment type="caution">
    <text evidence="9">The sequence shown here is derived from an EMBL/GenBank/DDBJ whole genome shotgun (WGS) entry which is preliminary data.</text>
</comment>
<evidence type="ECO:0000256" key="6">
    <source>
        <dbReference type="ARBA" id="ARBA00022989"/>
    </source>
</evidence>
<feature type="transmembrane region" description="Helical" evidence="8">
    <location>
        <begin position="199"/>
        <end position="222"/>
    </location>
</feature>
<protein>
    <submittedName>
        <fullName evidence="9">Lipid II flippase MurJ</fullName>
    </submittedName>
</protein>
<dbReference type="InterPro" id="IPR004268">
    <property type="entry name" value="MurJ"/>
</dbReference>
<dbReference type="RefSeq" id="WP_311620109.1">
    <property type="nucleotide sequence ID" value="NZ_JAVREV010000016.1"/>
</dbReference>
<comment type="subcellular location">
    <subcellularLocation>
        <location evidence="1">Cell membrane</location>
        <topology evidence="1">Multi-pass membrane protein</topology>
    </subcellularLocation>
</comment>
<sequence>MSTAVAVTGRAPAGERFVARAAAATAVLTAAGALAGLVRDQLVASLFGADGATDAFLVSWTVPEVAATLLIDEAMALVLVPAFSLALVHGAHGGVRGLIGATLPRLLLALAVPTAALAAGAPLVVRVLAPGLPDPALAVDCTRLTAVTLLTFGVAGYFSAALRAHRGFLPPAAIHLAYNAGIIGTALACHALWGVRAAAAGVAVGGLLMVLVQLPFFLRIWLRAPRRRPGPHAVAVPALLSVALPVALFALARQSQVLAERFLASGLPPGAISCLNYAQKVAQLPMVLAMMICTVTLPLVARAVAAGDLERARRRVERDLVAAGVVVLLGAAYVTALAPQIIRLLFERGAFDAEATAATAAVMRVYALGLLGHTLTGALVRPFFSAGRPTWFPFAAMLPGLLVTVAGGLVAVGPLGAPGIAAANAAGITLTALLLLRGLATRTVPVDARRLLGRFARLAAAALAAAAAGWAAAPPGPSPLPALALGCLVVPAVFALAARVLRVPGAVLLPAVLTTRIGNLKQRSHHAR</sequence>
<feature type="transmembrane region" description="Helical" evidence="8">
    <location>
        <begin position="286"/>
        <end position="308"/>
    </location>
</feature>
<dbReference type="EMBL" id="JAVREV010000016">
    <property type="protein sequence ID" value="MDT0445928.1"/>
    <property type="molecule type" value="Genomic_DNA"/>
</dbReference>
<feature type="transmembrane region" description="Helical" evidence="8">
    <location>
        <begin position="479"/>
        <end position="501"/>
    </location>
</feature>
<accession>A0ABU2SAC7</accession>
<name>A0ABU2SAC7_9ACTN</name>
<dbReference type="PANTHER" id="PTHR47019">
    <property type="entry name" value="LIPID II FLIPPASE MURJ"/>
    <property type="match status" value="1"/>
</dbReference>
<evidence type="ECO:0000256" key="4">
    <source>
        <dbReference type="ARBA" id="ARBA00022960"/>
    </source>
</evidence>
<keyword evidence="10" id="KW-1185">Reference proteome</keyword>
<dbReference type="Pfam" id="PF03023">
    <property type="entry name" value="MurJ"/>
    <property type="match status" value="1"/>
</dbReference>
<gene>
    <name evidence="9" type="ORF">RM779_25520</name>
</gene>
<feature type="transmembrane region" description="Helical" evidence="8">
    <location>
        <begin position="17"/>
        <end position="35"/>
    </location>
</feature>
<organism evidence="9 10">
    <name type="scientific">Streptomyces johnsoniae</name>
    <dbReference type="NCBI Taxonomy" id="3075532"/>
    <lineage>
        <taxon>Bacteria</taxon>
        <taxon>Bacillati</taxon>
        <taxon>Actinomycetota</taxon>
        <taxon>Actinomycetes</taxon>
        <taxon>Kitasatosporales</taxon>
        <taxon>Streptomycetaceae</taxon>
        <taxon>Streptomyces</taxon>
    </lineage>
</organism>
<evidence type="ECO:0000256" key="3">
    <source>
        <dbReference type="ARBA" id="ARBA00022692"/>
    </source>
</evidence>
<feature type="transmembrane region" description="Helical" evidence="8">
    <location>
        <begin position="320"/>
        <end position="342"/>
    </location>
</feature>
<feature type="transmembrane region" description="Helical" evidence="8">
    <location>
        <begin position="144"/>
        <end position="164"/>
    </location>
</feature>
<feature type="transmembrane region" description="Helical" evidence="8">
    <location>
        <begin position="106"/>
        <end position="124"/>
    </location>
</feature>
<feature type="transmembrane region" description="Helical" evidence="8">
    <location>
        <begin position="419"/>
        <end position="439"/>
    </location>
</feature>
<feature type="transmembrane region" description="Helical" evidence="8">
    <location>
        <begin position="234"/>
        <end position="252"/>
    </location>
</feature>
<evidence type="ECO:0000256" key="5">
    <source>
        <dbReference type="ARBA" id="ARBA00022984"/>
    </source>
</evidence>
<evidence type="ECO:0000256" key="8">
    <source>
        <dbReference type="SAM" id="Phobius"/>
    </source>
</evidence>
<keyword evidence="7 8" id="KW-0472">Membrane</keyword>
<proteinExistence type="predicted"/>
<reference evidence="10" key="1">
    <citation type="submission" date="2023-07" db="EMBL/GenBank/DDBJ databases">
        <title>30 novel species of actinomycetes from the DSMZ collection.</title>
        <authorList>
            <person name="Nouioui I."/>
        </authorList>
    </citation>
    <scope>NUCLEOTIDE SEQUENCE [LARGE SCALE GENOMIC DNA]</scope>
    <source>
        <strain evidence="10">DSM 41886</strain>
    </source>
</reference>
<feature type="transmembrane region" description="Helical" evidence="8">
    <location>
        <begin position="391"/>
        <end position="413"/>
    </location>
</feature>
<feature type="transmembrane region" description="Helical" evidence="8">
    <location>
        <begin position="74"/>
        <end position="94"/>
    </location>
</feature>
<evidence type="ECO:0000256" key="1">
    <source>
        <dbReference type="ARBA" id="ARBA00004651"/>
    </source>
</evidence>
<keyword evidence="5" id="KW-0573">Peptidoglycan synthesis</keyword>
<dbReference type="InterPro" id="IPR051050">
    <property type="entry name" value="Lipid_II_flippase_MurJ/MviN"/>
</dbReference>
<feature type="transmembrane region" description="Helical" evidence="8">
    <location>
        <begin position="362"/>
        <end position="384"/>
    </location>
</feature>
<keyword evidence="4" id="KW-0133">Cell shape</keyword>
<dbReference type="PRINTS" id="PR01806">
    <property type="entry name" value="VIRFACTRMVIN"/>
</dbReference>
<evidence type="ECO:0000256" key="2">
    <source>
        <dbReference type="ARBA" id="ARBA00022475"/>
    </source>
</evidence>
<evidence type="ECO:0000256" key="7">
    <source>
        <dbReference type="ARBA" id="ARBA00023136"/>
    </source>
</evidence>